<accession>A0A3B5PXH2</accession>
<dbReference type="PROSITE" id="PS51805">
    <property type="entry name" value="EPHD"/>
    <property type="match status" value="1"/>
</dbReference>
<keyword evidence="4" id="KW-0862">Zinc</keyword>
<keyword evidence="5" id="KW-0539">Nucleus</keyword>
<reference evidence="8" key="3">
    <citation type="submission" date="2025-08" db="UniProtKB">
        <authorList>
            <consortium name="Ensembl"/>
        </authorList>
    </citation>
    <scope>IDENTIFICATION</scope>
    <source>
        <strain evidence="8">JP 163 A</strain>
    </source>
</reference>
<dbReference type="OrthoDB" id="512616at2759"/>
<evidence type="ECO:0000256" key="4">
    <source>
        <dbReference type="ARBA" id="ARBA00022833"/>
    </source>
</evidence>
<dbReference type="InterPro" id="IPR001965">
    <property type="entry name" value="Znf_PHD"/>
</dbReference>
<dbReference type="GeneID" id="111609214"/>
<dbReference type="InParanoid" id="A0A3B5PXH2"/>
<dbReference type="PANTHER" id="PTHR12420:SF4">
    <property type="entry name" value="PHD FINGER PROTEIN 11"/>
    <property type="match status" value="1"/>
</dbReference>
<name>A0A3B5PXH2_XIPMA</name>
<dbReference type="OMA" id="TCERKEG"/>
<reference evidence="9" key="2">
    <citation type="journal article" date="2013" name="Nat. Genet.">
        <title>The genome of the platyfish, Xiphophorus maculatus, provides insights into evolutionary adaptation and several complex traits.</title>
        <authorList>
            <person name="Schartl M."/>
            <person name="Walter R.B."/>
            <person name="Shen Y."/>
            <person name="Garcia T."/>
            <person name="Catchen J."/>
            <person name="Amores A."/>
            <person name="Braasch I."/>
            <person name="Chalopin D."/>
            <person name="Volff J.N."/>
            <person name="Lesch K.P."/>
            <person name="Bisazza A."/>
            <person name="Minx P."/>
            <person name="Hillier L."/>
            <person name="Wilson R.K."/>
            <person name="Fuerstenberg S."/>
            <person name="Boore J."/>
            <person name="Searle S."/>
            <person name="Postlethwait J.H."/>
            <person name="Warren W.C."/>
        </authorList>
    </citation>
    <scope>NUCLEOTIDE SEQUENCE [LARGE SCALE GENOMIC DNA]</scope>
    <source>
        <strain evidence="9">JP 163 A</strain>
    </source>
</reference>
<reference evidence="8" key="4">
    <citation type="submission" date="2025-09" db="UniProtKB">
        <authorList>
            <consortium name="Ensembl"/>
        </authorList>
    </citation>
    <scope>IDENTIFICATION</scope>
    <source>
        <strain evidence="8">JP 163 A</strain>
    </source>
</reference>
<evidence type="ECO:0000313" key="9">
    <source>
        <dbReference type="Proteomes" id="UP000002852"/>
    </source>
</evidence>
<dbReference type="Ensembl" id="ENSXMAT00000033972.1">
    <property type="protein sequence ID" value="ENSXMAP00000024358.1"/>
    <property type="gene ID" value="ENSXMAG00000011329.2"/>
</dbReference>
<dbReference type="GeneTree" id="ENSGT00950000182865"/>
<evidence type="ECO:0000256" key="5">
    <source>
        <dbReference type="ARBA" id="ARBA00023242"/>
    </source>
</evidence>
<dbReference type="GO" id="GO:0005634">
    <property type="term" value="C:nucleus"/>
    <property type="evidence" value="ECO:0007669"/>
    <property type="project" value="UniProtKB-SubCell"/>
</dbReference>
<feature type="compositionally biased region" description="Low complexity" evidence="6">
    <location>
        <begin position="404"/>
        <end position="414"/>
    </location>
</feature>
<evidence type="ECO:0000313" key="8">
    <source>
        <dbReference type="Ensembl" id="ENSXMAP00000024358.1"/>
    </source>
</evidence>
<comment type="subcellular location">
    <subcellularLocation>
        <location evidence="1">Nucleus</location>
    </subcellularLocation>
</comment>
<organism evidence="8 9">
    <name type="scientific">Xiphophorus maculatus</name>
    <name type="common">Southern platyfish</name>
    <name type="synonym">Platypoecilus maculatus</name>
    <dbReference type="NCBI Taxonomy" id="8083"/>
    <lineage>
        <taxon>Eukaryota</taxon>
        <taxon>Metazoa</taxon>
        <taxon>Chordata</taxon>
        <taxon>Craniata</taxon>
        <taxon>Vertebrata</taxon>
        <taxon>Euteleostomi</taxon>
        <taxon>Actinopterygii</taxon>
        <taxon>Neopterygii</taxon>
        <taxon>Teleostei</taxon>
        <taxon>Neoteleostei</taxon>
        <taxon>Acanthomorphata</taxon>
        <taxon>Ovalentaria</taxon>
        <taxon>Atherinomorphae</taxon>
        <taxon>Cyprinodontiformes</taxon>
        <taxon>Poeciliidae</taxon>
        <taxon>Poeciliinae</taxon>
        <taxon>Xiphophorus</taxon>
    </lineage>
</organism>
<dbReference type="STRING" id="8083.ENSXMAP00000024358"/>
<dbReference type="InterPro" id="IPR034732">
    <property type="entry name" value="EPHD"/>
</dbReference>
<feature type="region of interest" description="Disordered" evidence="6">
    <location>
        <begin position="356"/>
        <end position="438"/>
    </location>
</feature>
<evidence type="ECO:0000256" key="3">
    <source>
        <dbReference type="ARBA" id="ARBA00022771"/>
    </source>
</evidence>
<dbReference type="PANTHER" id="PTHR12420">
    <property type="entry name" value="PHD FINGER PROTEIN"/>
    <property type="match status" value="1"/>
</dbReference>
<dbReference type="KEGG" id="xma:111609214"/>
<proteinExistence type="predicted"/>
<keyword evidence="2" id="KW-0479">Metal-binding</keyword>
<feature type="domain" description="PHD-type" evidence="7">
    <location>
        <begin position="4"/>
        <end position="122"/>
    </location>
</feature>
<evidence type="ECO:0000256" key="6">
    <source>
        <dbReference type="SAM" id="MobiDB-lite"/>
    </source>
</evidence>
<feature type="compositionally biased region" description="Low complexity" evidence="6">
    <location>
        <begin position="381"/>
        <end position="390"/>
    </location>
</feature>
<dbReference type="AlphaFoldDB" id="A0A3B5PXH2"/>
<dbReference type="Proteomes" id="UP000002852">
    <property type="component" value="Unassembled WGS sequence"/>
</dbReference>
<evidence type="ECO:0000259" key="7">
    <source>
        <dbReference type="PROSITE" id="PS51805"/>
    </source>
</evidence>
<dbReference type="SMART" id="SM00249">
    <property type="entry name" value="PHD"/>
    <property type="match status" value="1"/>
</dbReference>
<evidence type="ECO:0000256" key="2">
    <source>
        <dbReference type="ARBA" id="ARBA00022723"/>
    </source>
</evidence>
<protein>
    <submittedName>
        <fullName evidence="8">PHD finger protein 11</fullName>
    </submittedName>
</protein>
<dbReference type="InterPro" id="IPR051188">
    <property type="entry name" value="PHD-type_Zinc_Finger"/>
</dbReference>
<keyword evidence="9" id="KW-1185">Reference proteome</keyword>
<feature type="compositionally biased region" description="Pro residues" evidence="6">
    <location>
        <begin position="418"/>
        <end position="427"/>
    </location>
</feature>
<dbReference type="RefSeq" id="XP_023192135.1">
    <property type="nucleotide sequence ID" value="XM_023336367.1"/>
</dbReference>
<keyword evidence="3" id="KW-0863">Zinc-finger</keyword>
<feature type="region of interest" description="Disordered" evidence="6">
    <location>
        <begin position="207"/>
        <end position="246"/>
    </location>
</feature>
<sequence length="537" mass="59143">MNHSRKCVLCHRLDETKTTGPLSKKEQVTAHQNCLLFSSGIFCTDTPQFDDLFGFSVEDVQKEVKRGSKLLCKRCKKKGATAGCEVKRCKKTFHYPCAMEEGATTFEDNVNGKFGLYCRMHSDPENRKPKTPRPKNPNKAESSKTYCLTCERKEGNISVDSLSNSIVMMFCAQHAPSSLQTKANGDSSAAMWSSSCSDSSSISLTKRQLSFDEQEEDGVSTKKPVKRSRMLSNDSSNTDEEGLMPPLESDFEESATFVQEHESALPPLISRESEKPSCSSAGLPVANMNSDFNNNDDTVIHSDAESESLLSPVADGAEFYPAPSPRSVPDERLQVQLTETAVQTIKREIQEFRVEQHEEHVNGSSVPHQSAAALGPYPERSSSAPPSSSSNFIATPPRSDCATIISRPSPSRSSAPCLFPPHTPPRSEPSSTRAPPSPVVDAASIWRNCNTAGCTQAIFTEFIREINNISSRIQCDQASQEDYDRALSMMLASGRLTDLVTKQHEELERRQVELQRASASLKEVVSALSRGTERSYF</sequence>
<dbReference type="Gene3D" id="3.30.40.10">
    <property type="entry name" value="Zinc/RING finger domain, C3HC4 (zinc finger)"/>
    <property type="match status" value="1"/>
</dbReference>
<dbReference type="Pfam" id="PF13771">
    <property type="entry name" value="zf-HC5HC2H"/>
    <property type="match status" value="1"/>
</dbReference>
<evidence type="ECO:0000256" key="1">
    <source>
        <dbReference type="ARBA" id="ARBA00004123"/>
    </source>
</evidence>
<dbReference type="InterPro" id="IPR013083">
    <property type="entry name" value="Znf_RING/FYVE/PHD"/>
</dbReference>
<dbReference type="CTD" id="51131"/>
<reference evidence="9" key="1">
    <citation type="submission" date="2012-01" db="EMBL/GenBank/DDBJ databases">
        <authorList>
            <person name="Walter R."/>
            <person name="Schartl M."/>
            <person name="Warren W."/>
        </authorList>
    </citation>
    <scope>NUCLEOTIDE SEQUENCE [LARGE SCALE GENOMIC DNA]</scope>
    <source>
        <strain evidence="9">JP 163 A</strain>
    </source>
</reference>
<dbReference type="GO" id="GO:0008270">
    <property type="term" value="F:zinc ion binding"/>
    <property type="evidence" value="ECO:0007669"/>
    <property type="project" value="UniProtKB-KW"/>
</dbReference>